<dbReference type="Proteomes" id="UP000028864">
    <property type="component" value="Unassembled WGS sequence"/>
</dbReference>
<dbReference type="InterPro" id="IPR036271">
    <property type="entry name" value="Tet_transcr_reg_TetR-rel_C_sf"/>
</dbReference>
<name>A0AAV2WFW4_MYCNE</name>
<gene>
    <name evidence="6" type="ORF">BN1047_00700</name>
</gene>
<keyword evidence="3" id="KW-0804">Transcription</keyword>
<evidence type="ECO:0000256" key="1">
    <source>
        <dbReference type="ARBA" id="ARBA00023015"/>
    </source>
</evidence>
<feature type="DNA-binding region" description="H-T-H motif" evidence="4">
    <location>
        <begin position="25"/>
        <end position="44"/>
    </location>
</feature>
<dbReference type="PRINTS" id="PR00455">
    <property type="entry name" value="HTHTETR"/>
</dbReference>
<accession>A0AAV2WFW4</accession>
<dbReference type="GO" id="GO:0000976">
    <property type="term" value="F:transcription cis-regulatory region binding"/>
    <property type="evidence" value="ECO:0007669"/>
    <property type="project" value="TreeGrafter"/>
</dbReference>
<evidence type="ECO:0000256" key="3">
    <source>
        <dbReference type="ARBA" id="ARBA00023163"/>
    </source>
</evidence>
<keyword evidence="1" id="KW-0805">Transcription regulation</keyword>
<dbReference type="RefSeq" id="WP_030135816.1">
    <property type="nucleotide sequence ID" value="NZ_LK021337.1"/>
</dbReference>
<proteinExistence type="predicted"/>
<dbReference type="AlphaFoldDB" id="A0AAV2WFW4"/>
<keyword evidence="2 4" id="KW-0238">DNA-binding</keyword>
<reference evidence="6" key="1">
    <citation type="submission" date="2014-05" db="EMBL/GenBank/DDBJ databases">
        <authorList>
            <person name="Urmite Genomes"/>
        </authorList>
    </citation>
    <scope>NUCLEOTIDE SEQUENCE</scope>
    <source>
        <strain evidence="6">DSM 44074</strain>
    </source>
</reference>
<protein>
    <submittedName>
        <fullName evidence="6">TetR family transcriptional regulator</fullName>
    </submittedName>
</protein>
<dbReference type="InterPro" id="IPR009057">
    <property type="entry name" value="Homeodomain-like_sf"/>
</dbReference>
<evidence type="ECO:0000259" key="5">
    <source>
        <dbReference type="PROSITE" id="PS50977"/>
    </source>
</evidence>
<evidence type="ECO:0000313" key="6">
    <source>
        <dbReference type="EMBL" id="CDQ42842.1"/>
    </source>
</evidence>
<evidence type="ECO:0000256" key="2">
    <source>
        <dbReference type="ARBA" id="ARBA00023125"/>
    </source>
</evidence>
<dbReference type="InterPro" id="IPR001647">
    <property type="entry name" value="HTH_TetR"/>
</dbReference>
<dbReference type="Gene3D" id="1.10.10.60">
    <property type="entry name" value="Homeodomain-like"/>
    <property type="match status" value="1"/>
</dbReference>
<dbReference type="PANTHER" id="PTHR30055:SF234">
    <property type="entry name" value="HTH-TYPE TRANSCRIPTIONAL REGULATOR BETI"/>
    <property type="match status" value="1"/>
</dbReference>
<feature type="domain" description="HTH tetR-type" evidence="5">
    <location>
        <begin position="2"/>
        <end position="62"/>
    </location>
</feature>
<dbReference type="SUPFAM" id="SSF46689">
    <property type="entry name" value="Homeodomain-like"/>
    <property type="match status" value="1"/>
</dbReference>
<dbReference type="EMBL" id="LK021337">
    <property type="protein sequence ID" value="CDQ42842.1"/>
    <property type="molecule type" value="Genomic_DNA"/>
</dbReference>
<dbReference type="GO" id="GO:0003700">
    <property type="term" value="F:DNA-binding transcription factor activity"/>
    <property type="evidence" value="ECO:0007669"/>
    <property type="project" value="TreeGrafter"/>
</dbReference>
<evidence type="ECO:0000313" key="7">
    <source>
        <dbReference type="Proteomes" id="UP000028864"/>
    </source>
</evidence>
<evidence type="ECO:0000256" key="4">
    <source>
        <dbReference type="PROSITE-ProRule" id="PRU00335"/>
    </source>
</evidence>
<dbReference type="PANTHER" id="PTHR30055">
    <property type="entry name" value="HTH-TYPE TRANSCRIPTIONAL REGULATOR RUTR"/>
    <property type="match status" value="1"/>
</dbReference>
<dbReference type="SUPFAM" id="SSF48498">
    <property type="entry name" value="Tetracyclin repressor-like, C-terminal domain"/>
    <property type="match status" value="1"/>
</dbReference>
<dbReference type="PROSITE" id="PS50977">
    <property type="entry name" value="HTH_TETR_2"/>
    <property type="match status" value="1"/>
</dbReference>
<organism evidence="6 7">
    <name type="scientific">Mycolicibacterium neoaurum</name>
    <name type="common">Mycobacterium neoaurum</name>
    <dbReference type="NCBI Taxonomy" id="1795"/>
    <lineage>
        <taxon>Bacteria</taxon>
        <taxon>Bacillati</taxon>
        <taxon>Actinomycetota</taxon>
        <taxon>Actinomycetes</taxon>
        <taxon>Mycobacteriales</taxon>
        <taxon>Mycobacteriaceae</taxon>
        <taxon>Mycolicibacterium</taxon>
    </lineage>
</organism>
<dbReference type="InterPro" id="IPR050109">
    <property type="entry name" value="HTH-type_TetR-like_transc_reg"/>
</dbReference>
<dbReference type="Pfam" id="PF00440">
    <property type="entry name" value="TetR_N"/>
    <property type="match status" value="1"/>
</dbReference>
<dbReference type="Gene3D" id="1.10.357.10">
    <property type="entry name" value="Tetracycline Repressor, domain 2"/>
    <property type="match status" value="1"/>
</dbReference>
<sequence>MPDRARQLYDAAVALFLERGYRDVDVDDIVAECGVSRGTFYGSFRNKRDLLDAIMIRCLDDLGAAVFDGRDWSALADRGAFVDEFHALVRRALQHAFDHAELLSFVILAAPGVDADALKAMLGGYRQLSAQVTDILSVAAERGWLRSDVPINTVWAGQLVVSTLTQAASPVLLGSGEPFDVDEITTFVADYLLGGLPAVLSTG</sequence>
<reference evidence="6" key="2">
    <citation type="submission" date="2015-09" db="EMBL/GenBank/DDBJ databases">
        <title>Draft genome sequence of Mycobacterium neoaurum DSM 44074.</title>
        <authorList>
            <person name="Croce O."/>
            <person name="Robert C."/>
            <person name="Raoult D."/>
            <person name="Drancourt M."/>
        </authorList>
    </citation>
    <scope>NUCLEOTIDE SEQUENCE</scope>
    <source>
        <strain evidence="6">DSM 44074</strain>
    </source>
</reference>